<dbReference type="OrthoDB" id="19659at2759"/>
<dbReference type="GO" id="GO:0030133">
    <property type="term" value="C:transport vesicle"/>
    <property type="evidence" value="ECO:0007669"/>
    <property type="project" value="TreeGrafter"/>
</dbReference>
<evidence type="ECO:0000256" key="1">
    <source>
        <dbReference type="SAM" id="MobiDB-lite"/>
    </source>
</evidence>
<organism evidence="2 3">
    <name type="scientific">Aphidius gifuensis</name>
    <name type="common">Parasitoid wasp</name>
    <dbReference type="NCBI Taxonomy" id="684658"/>
    <lineage>
        <taxon>Eukaryota</taxon>
        <taxon>Metazoa</taxon>
        <taxon>Ecdysozoa</taxon>
        <taxon>Arthropoda</taxon>
        <taxon>Hexapoda</taxon>
        <taxon>Insecta</taxon>
        <taxon>Pterygota</taxon>
        <taxon>Neoptera</taxon>
        <taxon>Endopterygota</taxon>
        <taxon>Hymenoptera</taxon>
        <taxon>Apocrita</taxon>
        <taxon>Ichneumonoidea</taxon>
        <taxon>Braconidae</taxon>
        <taxon>Aphidiinae</taxon>
        <taxon>Aphidius</taxon>
    </lineage>
</organism>
<feature type="region of interest" description="Disordered" evidence="1">
    <location>
        <begin position="131"/>
        <end position="153"/>
    </location>
</feature>
<accession>A0A834Y333</accession>
<dbReference type="Pfam" id="PF14712">
    <property type="entry name" value="Snapin_Pallidin"/>
    <property type="match status" value="1"/>
</dbReference>
<gene>
    <name evidence="2" type="ORF">HCN44_006733</name>
</gene>
<reference evidence="2 3" key="1">
    <citation type="submission" date="2020-08" db="EMBL/GenBank/DDBJ databases">
        <title>Aphidius gifuensis genome sequencing and assembly.</title>
        <authorList>
            <person name="Du Z."/>
        </authorList>
    </citation>
    <scope>NUCLEOTIDE SEQUENCE [LARGE SCALE GENOMIC DNA]</scope>
    <source>
        <strain evidence="2">YNYX2018</strain>
        <tissue evidence="2">Adults</tissue>
    </source>
</reference>
<comment type="caution">
    <text evidence="2">The sequence shown here is derived from an EMBL/GenBank/DDBJ whole genome shotgun (WGS) entry which is preliminary data.</text>
</comment>
<dbReference type="Proteomes" id="UP000639338">
    <property type="component" value="Unassembled WGS sequence"/>
</dbReference>
<dbReference type="InterPro" id="IPR028119">
    <property type="entry name" value="Snapin/Pallidin/Snn1"/>
</dbReference>
<evidence type="ECO:0000313" key="3">
    <source>
        <dbReference type="Proteomes" id="UP000639338"/>
    </source>
</evidence>
<proteinExistence type="predicted"/>
<dbReference type="AlphaFoldDB" id="A0A834Y333"/>
<dbReference type="PANTHER" id="PTHR31328:SF2">
    <property type="entry name" value="BIOGENESIS OF LYSOSOME-RELATED ORGANELLES COMPLEX 1 SUBUNIT 6"/>
    <property type="match status" value="1"/>
</dbReference>
<name>A0A834Y333_APHGI</name>
<feature type="compositionally biased region" description="Basic and acidic residues" evidence="1">
    <location>
        <begin position="131"/>
        <end position="145"/>
    </location>
</feature>
<sequence>MMSDIGEAAAAEVHLSSQEFNEELINIKQIAKHLPIVLGSCSSELGQLKSDLLELQKKQNGLIDKMQVENQQLTETAQDGMCSRMYPLIKSYNDKLHRIKKEILSVHERTVKLKKRALRLQQIKEKEALYKEQKREEDLRREQELIGKPLPNK</sequence>
<evidence type="ECO:0000313" key="2">
    <source>
        <dbReference type="EMBL" id="KAF7995626.1"/>
    </source>
</evidence>
<protein>
    <recommendedName>
        <fullName evidence="4">Biogenesis of lysosome-related organelles complex 1 subunit 6</fullName>
    </recommendedName>
</protein>
<dbReference type="PANTHER" id="PTHR31328">
    <property type="entry name" value="BIOGENESIS OF LYSOSOME-RELATED ORGANELLES COMPLEX 1 SUBUNIT 6"/>
    <property type="match status" value="1"/>
</dbReference>
<evidence type="ECO:0008006" key="4">
    <source>
        <dbReference type="Google" id="ProtNLM"/>
    </source>
</evidence>
<keyword evidence="3" id="KW-1185">Reference proteome</keyword>
<dbReference type="GO" id="GO:0031083">
    <property type="term" value="C:BLOC-1 complex"/>
    <property type="evidence" value="ECO:0007669"/>
    <property type="project" value="TreeGrafter"/>
</dbReference>
<dbReference type="EMBL" id="JACMRX010000002">
    <property type="protein sequence ID" value="KAF7995626.1"/>
    <property type="molecule type" value="Genomic_DNA"/>
</dbReference>